<reference evidence="1" key="1">
    <citation type="journal article" date="2021" name="Proc. Natl. Acad. Sci. U.S.A.">
        <title>A Catalog of Tens of Thousands of Viruses from Human Metagenomes Reveals Hidden Associations with Chronic Diseases.</title>
        <authorList>
            <person name="Tisza M.J."/>
            <person name="Buck C.B."/>
        </authorList>
    </citation>
    <scope>NUCLEOTIDE SEQUENCE</scope>
    <source>
        <strain evidence="1">CtG4L18</strain>
    </source>
</reference>
<proteinExistence type="predicted"/>
<name>A0A8S5UPF5_9CAUD</name>
<dbReference type="EMBL" id="BK016114">
    <property type="protein sequence ID" value="DAF96351.1"/>
    <property type="molecule type" value="Genomic_DNA"/>
</dbReference>
<sequence length="36" mass="4061">MSYDTALSPAVPVKHIGFVYSPYYPLPFMNACVIHM</sequence>
<accession>A0A8S5UPF5</accession>
<organism evidence="1">
    <name type="scientific">Podoviridae sp. ctG4L18</name>
    <dbReference type="NCBI Taxonomy" id="2825234"/>
    <lineage>
        <taxon>Viruses</taxon>
        <taxon>Duplodnaviria</taxon>
        <taxon>Heunggongvirae</taxon>
        <taxon>Uroviricota</taxon>
        <taxon>Caudoviricetes</taxon>
    </lineage>
</organism>
<evidence type="ECO:0000313" key="1">
    <source>
        <dbReference type="EMBL" id="DAF96351.1"/>
    </source>
</evidence>
<protein>
    <submittedName>
        <fullName evidence="1">Uncharacterized protein</fullName>
    </submittedName>
</protein>